<feature type="transmembrane region" description="Helical" evidence="1">
    <location>
        <begin position="349"/>
        <end position="369"/>
    </location>
</feature>
<feature type="transmembrane region" description="Helical" evidence="1">
    <location>
        <begin position="64"/>
        <end position="86"/>
    </location>
</feature>
<dbReference type="STRING" id="183763.LP52_24710"/>
<keyword evidence="1" id="KW-0812">Transmembrane</keyword>
<evidence type="ECO:0000313" key="4">
    <source>
        <dbReference type="Proteomes" id="UP000031675"/>
    </source>
</evidence>
<feature type="transmembrane region" description="Helical" evidence="1">
    <location>
        <begin position="172"/>
        <end position="190"/>
    </location>
</feature>
<organism evidence="3 4">
    <name type="scientific">Streptomonospora alba</name>
    <dbReference type="NCBI Taxonomy" id="183763"/>
    <lineage>
        <taxon>Bacteria</taxon>
        <taxon>Bacillati</taxon>
        <taxon>Actinomycetota</taxon>
        <taxon>Actinomycetes</taxon>
        <taxon>Streptosporangiales</taxon>
        <taxon>Nocardiopsidaceae</taxon>
        <taxon>Streptomonospora</taxon>
    </lineage>
</organism>
<feature type="transmembrane region" description="Helical" evidence="1">
    <location>
        <begin position="107"/>
        <end position="125"/>
    </location>
</feature>
<dbReference type="Proteomes" id="UP000031675">
    <property type="component" value="Unassembled WGS sequence"/>
</dbReference>
<dbReference type="RefSeq" id="WP_040276837.1">
    <property type="nucleotide sequence ID" value="NZ_JROO01000065.1"/>
</dbReference>
<comment type="caution">
    <text evidence="3">The sequence shown here is derived from an EMBL/GenBank/DDBJ whole genome shotgun (WGS) entry which is preliminary data.</text>
</comment>
<dbReference type="EMBL" id="JROO01000065">
    <property type="protein sequence ID" value="KIH96482.1"/>
    <property type="molecule type" value="Genomic_DNA"/>
</dbReference>
<keyword evidence="4" id="KW-1185">Reference proteome</keyword>
<evidence type="ECO:0000256" key="1">
    <source>
        <dbReference type="SAM" id="Phobius"/>
    </source>
</evidence>
<evidence type="ECO:0000259" key="2">
    <source>
        <dbReference type="Pfam" id="PF01757"/>
    </source>
</evidence>
<sequence length="402" mass="41722">MRRHAERIDRATPPTRDRALDGIRGVAVVGVVLGHWMVTGFVLVPGGGLAPASPLAAMPWAAPATWLLDTLALFFFVGGCAAALALRRARERGEGCARWMRSRSVRLARPVLVVGAVWGAVLSAGPALGAPVETMLTGALLTLQPLWFVAVYAAATALTPAALAADRRWGTAAALVPLAAVAAVDLARYGPWASALPDWVGYANVLPVWLFAYQLGVSWAGGRLRRPLGLLLLLGGVLGLAALVRAGYPVSAVGVPGAERSNSAPPSLLLPALAAAQIGAAVLLRAPLERLLRRPVPWAWVAGLNLCALTVFCWHLTALLAVGAAGAAWGTVPGLTDVPVGPAWLAWRLAWLVPAAAVLCAAVAAFRHFEGPWSDTLLRRPAARTAVALAAAAFAVQALALL</sequence>
<dbReference type="Pfam" id="PF01757">
    <property type="entry name" value="Acyl_transf_3"/>
    <property type="match status" value="1"/>
</dbReference>
<feature type="transmembrane region" description="Helical" evidence="1">
    <location>
        <begin position="268"/>
        <end position="286"/>
    </location>
</feature>
<evidence type="ECO:0000313" key="3">
    <source>
        <dbReference type="EMBL" id="KIH96482.1"/>
    </source>
</evidence>
<dbReference type="AlphaFoldDB" id="A0A0C2JHL8"/>
<dbReference type="InterPro" id="IPR002656">
    <property type="entry name" value="Acyl_transf_3_dom"/>
</dbReference>
<protein>
    <submittedName>
        <fullName evidence="3">Membrane protein</fullName>
    </submittedName>
</protein>
<feature type="transmembrane region" description="Helical" evidence="1">
    <location>
        <begin position="298"/>
        <end position="329"/>
    </location>
</feature>
<feature type="transmembrane region" description="Helical" evidence="1">
    <location>
        <begin position="228"/>
        <end position="248"/>
    </location>
</feature>
<keyword evidence="1" id="KW-0472">Membrane</keyword>
<accession>A0A0C2JHL8</accession>
<dbReference type="GO" id="GO:0016747">
    <property type="term" value="F:acyltransferase activity, transferring groups other than amino-acyl groups"/>
    <property type="evidence" value="ECO:0007669"/>
    <property type="project" value="InterPro"/>
</dbReference>
<feature type="transmembrane region" description="Helical" evidence="1">
    <location>
        <begin position="145"/>
        <end position="165"/>
    </location>
</feature>
<gene>
    <name evidence="3" type="ORF">LP52_24710</name>
</gene>
<feature type="transmembrane region" description="Helical" evidence="1">
    <location>
        <begin position="21"/>
        <end position="44"/>
    </location>
</feature>
<name>A0A0C2JHL8_9ACTN</name>
<feature type="transmembrane region" description="Helical" evidence="1">
    <location>
        <begin position="202"/>
        <end position="221"/>
    </location>
</feature>
<feature type="transmembrane region" description="Helical" evidence="1">
    <location>
        <begin position="381"/>
        <end position="400"/>
    </location>
</feature>
<feature type="domain" description="Acyltransferase 3" evidence="2">
    <location>
        <begin position="18"/>
        <end position="362"/>
    </location>
</feature>
<dbReference type="OrthoDB" id="8206682at2"/>
<proteinExistence type="predicted"/>
<reference evidence="4" key="1">
    <citation type="journal article" date="2015" name="Chem. Biol.">
        <title>Structure, bioactivity, and resistance mechanism of streptomonomicin, an unusual lasso Peptide from an understudied halophilic actinomycete.</title>
        <authorList>
            <person name="Metelev M."/>
            <person name="Tietz J.I."/>
            <person name="Melby J.O."/>
            <person name="Blair P.M."/>
            <person name="Zhu L."/>
            <person name="Livnat I."/>
            <person name="Severinov K."/>
            <person name="Mitchell D.A."/>
        </authorList>
    </citation>
    <scope>NUCLEOTIDE SEQUENCE [LARGE SCALE GENOMIC DNA]</scope>
    <source>
        <strain evidence="4">YIM 90003</strain>
    </source>
</reference>
<keyword evidence="1" id="KW-1133">Transmembrane helix</keyword>